<name>A0A1B6I8W8_9HEMI</name>
<keyword evidence="1" id="KW-1133">Transmembrane helix</keyword>
<feature type="transmembrane region" description="Helical" evidence="1">
    <location>
        <begin position="155"/>
        <end position="178"/>
    </location>
</feature>
<dbReference type="AlphaFoldDB" id="A0A1B6I8W8"/>
<organism evidence="2">
    <name type="scientific">Homalodisca liturata</name>
    <dbReference type="NCBI Taxonomy" id="320908"/>
    <lineage>
        <taxon>Eukaryota</taxon>
        <taxon>Metazoa</taxon>
        <taxon>Ecdysozoa</taxon>
        <taxon>Arthropoda</taxon>
        <taxon>Hexapoda</taxon>
        <taxon>Insecta</taxon>
        <taxon>Pterygota</taxon>
        <taxon>Neoptera</taxon>
        <taxon>Paraneoptera</taxon>
        <taxon>Hemiptera</taxon>
        <taxon>Auchenorrhyncha</taxon>
        <taxon>Membracoidea</taxon>
        <taxon>Cicadellidae</taxon>
        <taxon>Cicadellinae</taxon>
        <taxon>Proconiini</taxon>
        <taxon>Homalodisca</taxon>
    </lineage>
</organism>
<keyword evidence="1" id="KW-0472">Membrane</keyword>
<accession>A0A1B6I8W8</accession>
<evidence type="ECO:0000256" key="1">
    <source>
        <dbReference type="SAM" id="Phobius"/>
    </source>
</evidence>
<dbReference type="InterPro" id="IPR036116">
    <property type="entry name" value="FN3_sf"/>
</dbReference>
<reference evidence="2" key="1">
    <citation type="submission" date="2015-11" db="EMBL/GenBank/DDBJ databases">
        <title>De novo transcriptome assembly of four potential Pierce s Disease insect vectors from Arizona vineyards.</title>
        <authorList>
            <person name="Tassone E.E."/>
        </authorList>
    </citation>
    <scope>NUCLEOTIDE SEQUENCE</scope>
</reference>
<gene>
    <name evidence="2" type="ORF">g.7107</name>
</gene>
<feature type="non-terminal residue" evidence="2">
    <location>
        <position position="1"/>
    </location>
</feature>
<sequence length="228" mass="24959">ANSVETSVTSTPKKVAPSSSFLNLRVVSMTQQSVLVLTQVCWQAGQTTPDSLLMYLVTWQLGEGVLRGNLLTNSSCATLSLWPDTTYQVKVALLSPGSHEGESEPLVVDTHFVHTEDSSVLQSHVTTAGLGQHVTLTHHGQHVSLTQSPDPGTQLVVGVASAIIVFLVLTLSLTWRWLHRLSLPHTKLIDEELVTPNIYRVYPPVIRLVAERADPRHIFSDTTSLLQD</sequence>
<evidence type="ECO:0000313" key="2">
    <source>
        <dbReference type="EMBL" id="JAS83320.1"/>
    </source>
</evidence>
<evidence type="ECO:0008006" key="3">
    <source>
        <dbReference type="Google" id="ProtNLM"/>
    </source>
</evidence>
<keyword evidence="1" id="KW-0812">Transmembrane</keyword>
<dbReference type="SUPFAM" id="SSF49265">
    <property type="entry name" value="Fibronectin type III"/>
    <property type="match status" value="1"/>
</dbReference>
<proteinExistence type="predicted"/>
<protein>
    <recommendedName>
        <fullName evidence="3">Fibronectin type-III domain-containing protein</fullName>
    </recommendedName>
</protein>
<dbReference type="EMBL" id="GECU01024386">
    <property type="protein sequence ID" value="JAS83320.1"/>
    <property type="molecule type" value="Transcribed_RNA"/>
</dbReference>